<protein>
    <submittedName>
        <fullName evidence="5">Regulatory LuxR family protein</fullName>
    </submittedName>
</protein>
<name>A0A542DA06_9ACTN</name>
<dbReference type="SUPFAM" id="SSF46894">
    <property type="entry name" value="C-terminal effector domain of the bipartite response regulators"/>
    <property type="match status" value="1"/>
</dbReference>
<dbReference type="Proteomes" id="UP000316298">
    <property type="component" value="Unassembled WGS sequence"/>
</dbReference>
<dbReference type="InterPro" id="IPR016032">
    <property type="entry name" value="Sig_transdc_resp-reg_C-effctor"/>
</dbReference>
<dbReference type="PROSITE" id="PS50043">
    <property type="entry name" value="HTH_LUXR_2"/>
    <property type="match status" value="1"/>
</dbReference>
<sequence length="594" mass="63706">MTDLLGAAAVVGERVRLDVLRELVGLPSDEFLAAVDALVREGALVLAPDCGEAWFPSETVRRDAEAALPLAARADLRRRAAAALDDVEHWSAAVAVTPDPGERARLRLRLAKAAVRTGELKTAHAATTAAVAYARSSQDHGLLTEAALTLEPIGESTWDGDIHQWCTEALAHERSARLLARQSQAATYLGRWAEALATSEAALQEAPDDTEVLTARQLATSGPDDVEELAATADRMIELGTSTGRADVELRGRLWRVDALWYTGDLTAIATEIARIDSCAGRLNEPQGHWHVLMTRTSLALARAEFDHAAALLDQALHGFREIGHPAVHGAEIATKMLIGHHCGHTAELLSTEAWQFGTDVRWDFGARLVRAFVLADAGRIDEAATVYQRCGRPGSWPRMRAAELLLEAIAARVAAAVGATEDVRELRAELDSRRGRYVVGGAGGTNFLGPVELSLGICAAALGDWDAAIAELTEAEQLCRAIGAPGFAVESACLLTTAYQQAGHSARAKALAAETLPLARTLGMTPWVARLQPSKLSHREYEVAKLVAAGMSNREIANALVISERTAQNHVQHILTKLDFANRAQIAAWMSSQ</sequence>
<evidence type="ECO:0000256" key="1">
    <source>
        <dbReference type="ARBA" id="ARBA00023015"/>
    </source>
</evidence>
<evidence type="ECO:0000259" key="4">
    <source>
        <dbReference type="PROSITE" id="PS50043"/>
    </source>
</evidence>
<keyword evidence="2" id="KW-0238">DNA-binding</keyword>
<evidence type="ECO:0000313" key="5">
    <source>
        <dbReference type="EMBL" id="TQI99910.1"/>
    </source>
</evidence>
<dbReference type="PRINTS" id="PR00038">
    <property type="entry name" value="HTHLUXR"/>
</dbReference>
<feature type="domain" description="HTH luxR-type" evidence="4">
    <location>
        <begin position="530"/>
        <end position="594"/>
    </location>
</feature>
<dbReference type="GO" id="GO:0006355">
    <property type="term" value="P:regulation of DNA-templated transcription"/>
    <property type="evidence" value="ECO:0007669"/>
    <property type="project" value="InterPro"/>
</dbReference>
<proteinExistence type="predicted"/>
<evidence type="ECO:0000256" key="2">
    <source>
        <dbReference type="ARBA" id="ARBA00023125"/>
    </source>
</evidence>
<accession>A0A542DA06</accession>
<evidence type="ECO:0000313" key="6">
    <source>
        <dbReference type="Proteomes" id="UP000316298"/>
    </source>
</evidence>
<dbReference type="Gene3D" id="1.10.10.10">
    <property type="entry name" value="Winged helix-like DNA-binding domain superfamily/Winged helix DNA-binding domain"/>
    <property type="match status" value="1"/>
</dbReference>
<gene>
    <name evidence="5" type="ORF">FB475_6899</name>
</gene>
<dbReference type="EMBL" id="VFMM01000004">
    <property type="protein sequence ID" value="TQI99910.1"/>
    <property type="molecule type" value="Genomic_DNA"/>
</dbReference>
<dbReference type="Gene3D" id="1.25.40.10">
    <property type="entry name" value="Tetratricopeptide repeat domain"/>
    <property type="match status" value="1"/>
</dbReference>
<dbReference type="PANTHER" id="PTHR44688">
    <property type="entry name" value="DNA-BINDING TRANSCRIPTIONAL ACTIVATOR DEVR_DOSR"/>
    <property type="match status" value="1"/>
</dbReference>
<dbReference type="PANTHER" id="PTHR44688:SF16">
    <property type="entry name" value="DNA-BINDING TRANSCRIPTIONAL ACTIVATOR DEVR_DOSR"/>
    <property type="match status" value="1"/>
</dbReference>
<dbReference type="AlphaFoldDB" id="A0A542DA06"/>
<keyword evidence="3" id="KW-0804">Transcription</keyword>
<dbReference type="SUPFAM" id="SSF48452">
    <property type="entry name" value="TPR-like"/>
    <property type="match status" value="1"/>
</dbReference>
<keyword evidence="1" id="KW-0805">Transcription regulation</keyword>
<dbReference type="InterPro" id="IPR000792">
    <property type="entry name" value="Tscrpt_reg_LuxR_C"/>
</dbReference>
<dbReference type="InterPro" id="IPR011990">
    <property type="entry name" value="TPR-like_helical_dom_sf"/>
</dbReference>
<dbReference type="SMART" id="SM00421">
    <property type="entry name" value="HTH_LUXR"/>
    <property type="match status" value="1"/>
</dbReference>
<dbReference type="CDD" id="cd06170">
    <property type="entry name" value="LuxR_C_like"/>
    <property type="match status" value="1"/>
</dbReference>
<keyword evidence="6" id="KW-1185">Reference proteome</keyword>
<dbReference type="RefSeq" id="WP_185759562.1">
    <property type="nucleotide sequence ID" value="NZ_BAAAKA010000027.1"/>
</dbReference>
<dbReference type="InterPro" id="IPR036388">
    <property type="entry name" value="WH-like_DNA-bd_sf"/>
</dbReference>
<comment type="caution">
    <text evidence="5">The sequence shown here is derived from an EMBL/GenBank/DDBJ whole genome shotgun (WGS) entry which is preliminary data.</text>
</comment>
<evidence type="ECO:0000256" key="3">
    <source>
        <dbReference type="ARBA" id="ARBA00023163"/>
    </source>
</evidence>
<reference evidence="5 6" key="1">
    <citation type="submission" date="2019-06" db="EMBL/GenBank/DDBJ databases">
        <title>Sequencing the genomes of 1000 actinobacteria strains.</title>
        <authorList>
            <person name="Klenk H.-P."/>
        </authorList>
    </citation>
    <scope>NUCLEOTIDE SEQUENCE [LARGE SCALE GENOMIC DNA]</scope>
    <source>
        <strain evidence="5 6">DSM 17305</strain>
    </source>
</reference>
<organism evidence="5 6">
    <name type="scientific">Kribbella jejuensis</name>
    <dbReference type="NCBI Taxonomy" id="236068"/>
    <lineage>
        <taxon>Bacteria</taxon>
        <taxon>Bacillati</taxon>
        <taxon>Actinomycetota</taxon>
        <taxon>Actinomycetes</taxon>
        <taxon>Propionibacteriales</taxon>
        <taxon>Kribbellaceae</taxon>
        <taxon>Kribbella</taxon>
    </lineage>
</organism>
<dbReference type="GO" id="GO:0003677">
    <property type="term" value="F:DNA binding"/>
    <property type="evidence" value="ECO:0007669"/>
    <property type="project" value="UniProtKB-KW"/>
</dbReference>
<dbReference type="Pfam" id="PF00196">
    <property type="entry name" value="GerE"/>
    <property type="match status" value="1"/>
</dbReference>